<evidence type="ECO:0000313" key="2">
    <source>
        <dbReference type="Proteomes" id="UP000011988"/>
    </source>
</evidence>
<sequence length="72" mass="8163">MPLSFLGWTALSALVNKLKDHPKNGFLSSFQFVDLKTRPIGSVLLSFHLQSLSHRLYGTYVKKRVQNSESVE</sequence>
<dbReference type="PATRIC" id="fig|1218565.3.peg.1645"/>
<dbReference type="AlphaFoldDB" id="M6D3L8"/>
<accession>M6D3L8</accession>
<gene>
    <name evidence="1" type="ORF">LEP1GSC194_3370</name>
</gene>
<proteinExistence type="predicted"/>
<protein>
    <submittedName>
        <fullName evidence="1">Uncharacterized protein</fullName>
    </submittedName>
</protein>
<organism evidence="1 2">
    <name type="scientific">Leptospira alstonii serovar Sichuan str. 79601</name>
    <dbReference type="NCBI Taxonomy" id="1218565"/>
    <lineage>
        <taxon>Bacteria</taxon>
        <taxon>Pseudomonadati</taxon>
        <taxon>Spirochaetota</taxon>
        <taxon>Spirochaetia</taxon>
        <taxon>Leptospirales</taxon>
        <taxon>Leptospiraceae</taxon>
        <taxon>Leptospira</taxon>
    </lineage>
</organism>
<dbReference type="EMBL" id="ANIK01000029">
    <property type="protein sequence ID" value="EMJ95808.1"/>
    <property type="molecule type" value="Genomic_DNA"/>
</dbReference>
<comment type="caution">
    <text evidence="1">The sequence shown here is derived from an EMBL/GenBank/DDBJ whole genome shotgun (WGS) entry which is preliminary data.</text>
</comment>
<dbReference type="Proteomes" id="UP000011988">
    <property type="component" value="Unassembled WGS sequence"/>
</dbReference>
<evidence type="ECO:0000313" key="1">
    <source>
        <dbReference type="EMBL" id="EMJ95808.1"/>
    </source>
</evidence>
<reference evidence="1 2" key="1">
    <citation type="submission" date="2013-01" db="EMBL/GenBank/DDBJ databases">
        <authorList>
            <person name="Harkins D.M."/>
            <person name="Durkin A.S."/>
            <person name="Brinkac L.M."/>
            <person name="Haft D.H."/>
            <person name="Selengut J.D."/>
            <person name="Sanka R."/>
            <person name="DePew J."/>
            <person name="Purushe J."/>
            <person name="Galloway R.L."/>
            <person name="Vinetz J.M."/>
            <person name="Sutton G.G."/>
            <person name="Nierman W.C."/>
            <person name="Fouts D.E."/>
        </authorList>
    </citation>
    <scope>NUCLEOTIDE SEQUENCE [LARGE SCALE GENOMIC DNA]</scope>
    <source>
        <strain evidence="1 2">79601</strain>
    </source>
</reference>
<name>M6D3L8_9LEPT</name>